<comment type="caution">
    <text evidence="1">The sequence shown here is derived from an EMBL/GenBank/DDBJ whole genome shotgun (WGS) entry which is preliminary data.</text>
</comment>
<dbReference type="Proteomes" id="UP001217089">
    <property type="component" value="Unassembled WGS sequence"/>
</dbReference>
<organism evidence="1 2">
    <name type="scientific">Tegillarca granosa</name>
    <name type="common">Malaysian cockle</name>
    <name type="synonym">Anadara granosa</name>
    <dbReference type="NCBI Taxonomy" id="220873"/>
    <lineage>
        <taxon>Eukaryota</taxon>
        <taxon>Metazoa</taxon>
        <taxon>Spiralia</taxon>
        <taxon>Lophotrochozoa</taxon>
        <taxon>Mollusca</taxon>
        <taxon>Bivalvia</taxon>
        <taxon>Autobranchia</taxon>
        <taxon>Pteriomorphia</taxon>
        <taxon>Arcoida</taxon>
        <taxon>Arcoidea</taxon>
        <taxon>Arcidae</taxon>
        <taxon>Tegillarca</taxon>
    </lineage>
</organism>
<dbReference type="EMBL" id="JARBDR010000919">
    <property type="protein sequence ID" value="KAJ8300353.1"/>
    <property type="molecule type" value="Genomic_DNA"/>
</dbReference>
<reference evidence="1 2" key="1">
    <citation type="submission" date="2022-12" db="EMBL/GenBank/DDBJ databases">
        <title>Chromosome-level genome of Tegillarca granosa.</title>
        <authorList>
            <person name="Kim J."/>
        </authorList>
    </citation>
    <scope>NUCLEOTIDE SEQUENCE [LARGE SCALE GENOMIC DNA]</scope>
    <source>
        <strain evidence="1">Teg-2019</strain>
        <tissue evidence="1">Adductor muscle</tissue>
    </source>
</reference>
<keyword evidence="2" id="KW-1185">Reference proteome</keyword>
<evidence type="ECO:0000313" key="1">
    <source>
        <dbReference type="EMBL" id="KAJ8300353.1"/>
    </source>
</evidence>
<proteinExistence type="predicted"/>
<sequence>MPIYQEVFTKDSFLRLQCPPQVSAYIEEHESYSVLGNDCKGEGDDFILEARNKLTKGLLPNGAPDEKQWINVCRNIDRLGKIRENINDVLGIKEYDGEYNYCRSKKHEIFQFRKIIRDRKYLQSENFQTLDGRNLDPELVNFSLLSEQNMIEHFDNIVKSYLLLQKIK</sequence>
<accession>A0ABQ9E4M5</accession>
<evidence type="ECO:0000313" key="2">
    <source>
        <dbReference type="Proteomes" id="UP001217089"/>
    </source>
</evidence>
<name>A0ABQ9E4M5_TEGGR</name>
<gene>
    <name evidence="1" type="ORF">KUTeg_021872</name>
</gene>
<protein>
    <submittedName>
        <fullName evidence="1">Uncharacterized protein</fullName>
    </submittedName>
</protein>